<evidence type="ECO:0000256" key="1">
    <source>
        <dbReference type="SAM" id="MobiDB-lite"/>
    </source>
</evidence>
<dbReference type="EMBL" id="KV427662">
    <property type="protein sequence ID" value="KZT01632.1"/>
    <property type="molecule type" value="Genomic_DNA"/>
</dbReference>
<proteinExistence type="predicted"/>
<feature type="compositionally biased region" description="Polar residues" evidence="1">
    <location>
        <begin position="13"/>
        <end position="24"/>
    </location>
</feature>
<dbReference type="GeneID" id="63819577"/>
<accession>A0A165BTP5</accession>
<dbReference type="RefSeq" id="XP_040759372.1">
    <property type="nucleotide sequence ID" value="XM_040902546.1"/>
</dbReference>
<gene>
    <name evidence="2" type="ORF">LAESUDRAFT_456931</name>
</gene>
<reference evidence="2 3" key="1">
    <citation type="journal article" date="2016" name="Mol. Biol. Evol.">
        <title>Comparative Genomics of Early-Diverging Mushroom-Forming Fungi Provides Insights into the Origins of Lignocellulose Decay Capabilities.</title>
        <authorList>
            <person name="Nagy L.G."/>
            <person name="Riley R."/>
            <person name="Tritt A."/>
            <person name="Adam C."/>
            <person name="Daum C."/>
            <person name="Floudas D."/>
            <person name="Sun H."/>
            <person name="Yadav J.S."/>
            <person name="Pangilinan J."/>
            <person name="Larsson K.H."/>
            <person name="Matsuura K."/>
            <person name="Barry K."/>
            <person name="Labutti K."/>
            <person name="Kuo R."/>
            <person name="Ohm R.A."/>
            <person name="Bhattacharya S.S."/>
            <person name="Shirouzu T."/>
            <person name="Yoshinaga Y."/>
            <person name="Martin F.M."/>
            <person name="Grigoriev I.V."/>
            <person name="Hibbett D.S."/>
        </authorList>
    </citation>
    <scope>NUCLEOTIDE SEQUENCE [LARGE SCALE GENOMIC DNA]</scope>
    <source>
        <strain evidence="2 3">93-53</strain>
    </source>
</reference>
<evidence type="ECO:0000313" key="3">
    <source>
        <dbReference type="Proteomes" id="UP000076871"/>
    </source>
</evidence>
<dbReference type="Proteomes" id="UP000076871">
    <property type="component" value="Unassembled WGS sequence"/>
</dbReference>
<sequence>MIMHVPGYPPRSLPQSPALHTSPTTTSHICKFQHPVLAYRHRHSDAQTSIFLISFSSPSPYAPPTITHPTTATFPIHTHALSAGIPAQGLDSGQAILVRIPQKMYIRLVRHPHGDACDAYSTGLSALRRVIRHGHSRSIEYVSAESLLKANWPDILSRATLHLPCSYVHPHSQSLQTMSRRYITQRTPAT</sequence>
<feature type="region of interest" description="Disordered" evidence="1">
    <location>
        <begin position="1"/>
        <end position="24"/>
    </location>
</feature>
<organism evidence="2 3">
    <name type="scientific">Laetiporus sulphureus 93-53</name>
    <dbReference type="NCBI Taxonomy" id="1314785"/>
    <lineage>
        <taxon>Eukaryota</taxon>
        <taxon>Fungi</taxon>
        <taxon>Dikarya</taxon>
        <taxon>Basidiomycota</taxon>
        <taxon>Agaricomycotina</taxon>
        <taxon>Agaricomycetes</taxon>
        <taxon>Polyporales</taxon>
        <taxon>Laetiporus</taxon>
    </lineage>
</organism>
<evidence type="ECO:0000313" key="2">
    <source>
        <dbReference type="EMBL" id="KZT01632.1"/>
    </source>
</evidence>
<name>A0A165BTP5_9APHY</name>
<dbReference type="InParanoid" id="A0A165BTP5"/>
<keyword evidence="3" id="KW-1185">Reference proteome</keyword>
<dbReference type="AlphaFoldDB" id="A0A165BTP5"/>
<protein>
    <submittedName>
        <fullName evidence="2">Uncharacterized protein</fullName>
    </submittedName>
</protein>